<organism evidence="1">
    <name type="scientific">marine sediment metagenome</name>
    <dbReference type="NCBI Taxonomy" id="412755"/>
    <lineage>
        <taxon>unclassified sequences</taxon>
        <taxon>metagenomes</taxon>
        <taxon>ecological metagenomes</taxon>
    </lineage>
</organism>
<reference evidence="1" key="1">
    <citation type="journal article" date="2015" name="Nature">
        <title>Complex archaea that bridge the gap between prokaryotes and eukaryotes.</title>
        <authorList>
            <person name="Spang A."/>
            <person name="Saw J.H."/>
            <person name="Jorgensen S.L."/>
            <person name="Zaremba-Niedzwiedzka K."/>
            <person name="Martijn J."/>
            <person name="Lind A.E."/>
            <person name="van Eijk R."/>
            <person name="Schleper C."/>
            <person name="Guy L."/>
            <person name="Ettema T.J."/>
        </authorList>
    </citation>
    <scope>NUCLEOTIDE SEQUENCE</scope>
</reference>
<sequence length="108" mass="11738">MVLARPLRFDNNGWLVGVHRHPGPSWKQSGTRPRTTGMVAHSMEGWKAGGLAVLMGPRQVSWTGSIYQGGTIYQHYSLLLVLRSLRGSQTNTSEVVNGCSRCGSSRAA</sequence>
<comment type="caution">
    <text evidence="1">The sequence shown here is derived from an EMBL/GenBank/DDBJ whole genome shotgun (WGS) entry which is preliminary data.</text>
</comment>
<protein>
    <submittedName>
        <fullName evidence="1">Uncharacterized protein</fullName>
    </submittedName>
</protein>
<dbReference type="EMBL" id="LAZR01018178">
    <property type="protein sequence ID" value="KKL97390.1"/>
    <property type="molecule type" value="Genomic_DNA"/>
</dbReference>
<gene>
    <name evidence="1" type="ORF">LCGC14_1834940</name>
</gene>
<proteinExistence type="predicted"/>
<dbReference type="AlphaFoldDB" id="A0A0F9IUG1"/>
<name>A0A0F9IUG1_9ZZZZ</name>
<evidence type="ECO:0000313" key="1">
    <source>
        <dbReference type="EMBL" id="KKL97390.1"/>
    </source>
</evidence>
<accession>A0A0F9IUG1</accession>